<feature type="domain" description="HNH nuclease" evidence="2">
    <location>
        <begin position="67"/>
        <end position="110"/>
    </location>
</feature>
<dbReference type="KEGG" id="vg:11536662"/>
<evidence type="ECO:0000313" key="3">
    <source>
        <dbReference type="EMBL" id="ADH03403.1"/>
    </source>
</evidence>
<dbReference type="InterPro" id="IPR003615">
    <property type="entry name" value="HNH_nuc"/>
</dbReference>
<dbReference type="SUPFAM" id="SSF54060">
    <property type="entry name" value="His-Me finger endonucleases"/>
    <property type="match status" value="1"/>
</dbReference>
<feature type="domain" description="NUMOD4" evidence="1">
    <location>
        <begin position="2"/>
        <end position="59"/>
    </location>
</feature>
<dbReference type="InterPro" id="IPR044925">
    <property type="entry name" value="His-Me_finger_sf"/>
</dbReference>
<dbReference type="OrthoDB" id="21336at10239"/>
<keyword evidence="4" id="KW-1185">Reference proteome</keyword>
<dbReference type="Proteomes" id="UP000005445">
    <property type="component" value="Segment"/>
</dbReference>
<dbReference type="Pfam" id="PF07463">
    <property type="entry name" value="NUMOD4"/>
    <property type="match status" value="1"/>
</dbReference>
<dbReference type="InterPro" id="IPR010902">
    <property type="entry name" value="NUMOD4"/>
</dbReference>
<dbReference type="RefSeq" id="YP_004957272.1">
    <property type="nucleotide sequence ID" value="NC_016563.1"/>
</dbReference>
<dbReference type="Pfam" id="PF13392">
    <property type="entry name" value="HNH_3"/>
    <property type="match status" value="1"/>
</dbReference>
<protein>
    <submittedName>
        <fullName evidence="3">Gp257</fullName>
    </submittedName>
</protein>
<dbReference type="GeneID" id="11536662"/>
<dbReference type="Gene3D" id="3.90.75.20">
    <property type="match status" value="1"/>
</dbReference>
<organism evidence="3 4">
    <name type="scientific">Bacillus phage W.Ph</name>
    <dbReference type="NCBI Taxonomy" id="764595"/>
    <lineage>
        <taxon>Viruses</taxon>
        <taxon>Duplodnaviria</taxon>
        <taxon>Heunggongvirae</taxon>
        <taxon>Uroviricota</taxon>
        <taxon>Caudoviricetes</taxon>
        <taxon>Herelleviridae</taxon>
        <taxon>Bastillevirinae</taxon>
        <taxon>Wphvirus</taxon>
        <taxon>Wphvirus WPh</taxon>
    </lineage>
</organism>
<dbReference type="EMBL" id="HM144387">
    <property type="protein sequence ID" value="ADH03403.1"/>
    <property type="molecule type" value="Genomic_DNA"/>
</dbReference>
<name>G9B208_9CAUD</name>
<accession>G9B208</accession>
<evidence type="ECO:0000313" key="4">
    <source>
        <dbReference type="Proteomes" id="UP000005445"/>
    </source>
</evidence>
<sequence>MEEWKPVVGYEGLYEVSNQGNVRSLPRIVEKSNGVKTTVKGKVMTKRLNDRGYHEIKLSVGGKGAYKKLHRIVAMAFIPNPENKEEVNHKDTDKLNNTVDNLEWNTHEENIRHAFANNLIDRKGEKGSNSKLTDDDVREIRKRKANGEHITEVHKLFADKVTINGFKPAWYGYYWTHIK</sequence>
<reference evidence="3 4" key="1">
    <citation type="submission" date="2013-01" db="EMBL/GenBank/DDBJ databases">
        <title>Large myovirus of Bacillus.</title>
        <authorList>
            <person name="Klumpp J."/>
            <person name="Beyer W."/>
            <person name="Loessner M.J."/>
        </authorList>
    </citation>
    <scope>NUCLEOTIDE SEQUENCE [LARGE SCALE GENOMIC DNA]</scope>
</reference>
<evidence type="ECO:0000259" key="2">
    <source>
        <dbReference type="Pfam" id="PF13392"/>
    </source>
</evidence>
<proteinExistence type="predicted"/>
<evidence type="ECO:0000259" key="1">
    <source>
        <dbReference type="Pfam" id="PF07463"/>
    </source>
</evidence>
<dbReference type="GO" id="GO:0016788">
    <property type="term" value="F:hydrolase activity, acting on ester bonds"/>
    <property type="evidence" value="ECO:0007669"/>
    <property type="project" value="InterPro"/>
</dbReference>